<dbReference type="InterPro" id="IPR036269">
    <property type="entry name" value="Rho_N_sf"/>
</dbReference>
<accession>A0A139R3S8</accession>
<reference evidence="2 3" key="1">
    <citation type="submission" date="2016-01" db="EMBL/GenBank/DDBJ databases">
        <title>Highly variable Streptococcus oralis are common among viridans streptococci isolated from primates.</title>
        <authorList>
            <person name="Denapaite D."/>
            <person name="Rieger M."/>
            <person name="Koendgen S."/>
            <person name="Brueckner R."/>
            <person name="Ochigava I."/>
            <person name="Kappeler P."/>
            <person name="Maetz-Rensing K."/>
            <person name="Leendertz F."/>
            <person name="Hakenbeck R."/>
        </authorList>
    </citation>
    <scope>NUCLEOTIDE SEQUENCE [LARGE SCALE GENOMIC DNA]</scope>
    <source>
        <strain evidence="2 3">DD03</strain>
    </source>
</reference>
<evidence type="ECO:0000313" key="2">
    <source>
        <dbReference type="EMBL" id="KXU09418.1"/>
    </source>
</evidence>
<dbReference type="AlphaFoldDB" id="A0A139R3S8"/>
<dbReference type="Proteomes" id="UP000071927">
    <property type="component" value="Unassembled WGS sequence"/>
</dbReference>
<gene>
    <name evidence="2" type="ORF">SGADD03_00823</name>
</gene>
<dbReference type="Pfam" id="PF07498">
    <property type="entry name" value="Rho_N"/>
    <property type="match status" value="1"/>
</dbReference>
<sequence>MGVGLLRRHYAKKEVVDLSEKTLTELKAMAKEKGIEGYSSLNKEALIEALKE</sequence>
<comment type="caution">
    <text evidence="2">The sequence shown here is derived from an EMBL/GenBank/DDBJ whole genome shotgun (WGS) entry which is preliminary data.</text>
</comment>
<dbReference type="GO" id="GO:0006353">
    <property type="term" value="P:DNA-templated transcription termination"/>
    <property type="evidence" value="ECO:0007669"/>
    <property type="project" value="InterPro"/>
</dbReference>
<dbReference type="InterPro" id="IPR011112">
    <property type="entry name" value="Rho-like_N"/>
</dbReference>
<proteinExistence type="predicted"/>
<dbReference type="Gene3D" id="1.10.720.10">
    <property type="match status" value="1"/>
</dbReference>
<evidence type="ECO:0000313" key="3">
    <source>
        <dbReference type="Proteomes" id="UP000071927"/>
    </source>
</evidence>
<dbReference type="SUPFAM" id="SSF68912">
    <property type="entry name" value="Rho N-terminal domain-like"/>
    <property type="match status" value="1"/>
</dbReference>
<dbReference type="SMART" id="SM00959">
    <property type="entry name" value="Rho_N"/>
    <property type="match status" value="1"/>
</dbReference>
<evidence type="ECO:0000259" key="1">
    <source>
        <dbReference type="SMART" id="SM00959"/>
    </source>
</evidence>
<protein>
    <recommendedName>
        <fullName evidence="1">Rho termination factor-like N-terminal domain-containing protein</fullName>
    </recommendedName>
</protein>
<dbReference type="PATRIC" id="fig|315405.12.peg.978"/>
<name>A0A139R3S8_9STRE</name>
<organism evidence="2 3">
    <name type="scientific">Streptococcus gallolyticus</name>
    <dbReference type="NCBI Taxonomy" id="315405"/>
    <lineage>
        <taxon>Bacteria</taxon>
        <taxon>Bacillati</taxon>
        <taxon>Bacillota</taxon>
        <taxon>Bacilli</taxon>
        <taxon>Lactobacillales</taxon>
        <taxon>Streptococcaceae</taxon>
        <taxon>Streptococcus</taxon>
    </lineage>
</organism>
<feature type="domain" description="Rho termination factor-like N-terminal" evidence="1">
    <location>
        <begin position="17"/>
        <end position="52"/>
    </location>
</feature>
<dbReference type="RefSeq" id="WP_081109097.1">
    <property type="nucleotide sequence ID" value="NZ_KQ970571.1"/>
</dbReference>
<dbReference type="EMBL" id="LQXV01000149">
    <property type="protein sequence ID" value="KXU09418.1"/>
    <property type="molecule type" value="Genomic_DNA"/>
</dbReference>